<organism evidence="1 2">
    <name type="scientific">Portunus trituberculatus</name>
    <name type="common">Swimming crab</name>
    <name type="synonym">Neptunus trituberculatus</name>
    <dbReference type="NCBI Taxonomy" id="210409"/>
    <lineage>
        <taxon>Eukaryota</taxon>
        <taxon>Metazoa</taxon>
        <taxon>Ecdysozoa</taxon>
        <taxon>Arthropoda</taxon>
        <taxon>Crustacea</taxon>
        <taxon>Multicrustacea</taxon>
        <taxon>Malacostraca</taxon>
        <taxon>Eumalacostraca</taxon>
        <taxon>Eucarida</taxon>
        <taxon>Decapoda</taxon>
        <taxon>Pleocyemata</taxon>
        <taxon>Brachyura</taxon>
        <taxon>Eubrachyura</taxon>
        <taxon>Portunoidea</taxon>
        <taxon>Portunidae</taxon>
        <taxon>Portuninae</taxon>
        <taxon>Portunus</taxon>
    </lineage>
</organism>
<reference evidence="1 2" key="1">
    <citation type="submission" date="2019-05" db="EMBL/GenBank/DDBJ databases">
        <title>Another draft genome of Portunus trituberculatus and its Hox gene families provides insights of decapod evolution.</title>
        <authorList>
            <person name="Jeong J.-H."/>
            <person name="Song I."/>
            <person name="Kim S."/>
            <person name="Choi T."/>
            <person name="Kim D."/>
            <person name="Ryu S."/>
            <person name="Kim W."/>
        </authorList>
    </citation>
    <scope>NUCLEOTIDE SEQUENCE [LARGE SCALE GENOMIC DNA]</scope>
    <source>
        <tissue evidence="1">Muscle</tissue>
    </source>
</reference>
<dbReference type="AlphaFoldDB" id="A0A5B7FHK4"/>
<name>A0A5B7FHK4_PORTR</name>
<gene>
    <name evidence="1" type="ORF">E2C01_038669</name>
</gene>
<protein>
    <submittedName>
        <fullName evidence="1">Uncharacterized protein</fullName>
    </submittedName>
</protein>
<dbReference type="Proteomes" id="UP000324222">
    <property type="component" value="Unassembled WGS sequence"/>
</dbReference>
<evidence type="ECO:0000313" key="2">
    <source>
        <dbReference type="Proteomes" id="UP000324222"/>
    </source>
</evidence>
<sequence length="134" mass="13732">MRVGRVISTDGGVGHGDRGPGLEVLTVLLVSVVDLLARYVCREVHGRRLARLVGLLGGVGVGGVAGNIALQEGGGVLVGVQGEGVGRLLSVVAVNSWSDAVHHDVFPDGLELVVGAVLQVEEGIQAHLLALEHI</sequence>
<dbReference type="EMBL" id="VSRR010006519">
    <property type="protein sequence ID" value="MPC44987.1"/>
    <property type="molecule type" value="Genomic_DNA"/>
</dbReference>
<proteinExistence type="predicted"/>
<evidence type="ECO:0000313" key="1">
    <source>
        <dbReference type="EMBL" id="MPC44987.1"/>
    </source>
</evidence>
<keyword evidence="2" id="KW-1185">Reference proteome</keyword>
<comment type="caution">
    <text evidence="1">The sequence shown here is derived from an EMBL/GenBank/DDBJ whole genome shotgun (WGS) entry which is preliminary data.</text>
</comment>
<accession>A0A5B7FHK4</accession>